<dbReference type="RefSeq" id="YP_010845138.1">
    <property type="nucleotide sequence ID" value="NC_079185.1"/>
</dbReference>
<dbReference type="GeneID" id="80832288"/>
<evidence type="ECO:0000313" key="1">
    <source>
        <dbReference type="EMBL" id="UYD72133.1"/>
    </source>
</evidence>
<dbReference type="Proteomes" id="UP001163333">
    <property type="component" value="Segment"/>
</dbReference>
<keyword evidence="2" id="KW-1185">Reference proteome</keyword>
<protein>
    <submittedName>
        <fullName evidence="1">Tail fibers protein</fullName>
    </submittedName>
</protein>
<name>A0A9X9JR37_9CAUD</name>
<accession>A0A9X9JR37</accession>
<proteinExistence type="predicted"/>
<organism evidence="1 2">
    <name type="scientific">Vibrio phage vB_VpaM_VPs20</name>
    <dbReference type="NCBI Taxonomy" id="2978980"/>
    <lineage>
        <taxon>Viruses</taxon>
        <taxon>Duplodnaviria</taxon>
        <taxon>Heunggongvirae</taxon>
        <taxon>Uroviricota</taxon>
        <taxon>Caudoviricetes</taxon>
        <taxon>Chaseviridae</taxon>
        <taxon>Nefertitivirinae</taxon>
        <taxon>Liaoningvirus</taxon>
        <taxon>Liaoningvirus VPs20</taxon>
    </lineage>
</organism>
<evidence type="ECO:0000313" key="2">
    <source>
        <dbReference type="Proteomes" id="UP001163333"/>
    </source>
</evidence>
<reference evidence="1" key="1">
    <citation type="submission" date="2022-07" db="EMBL/GenBank/DDBJ databases">
        <authorList>
            <person name="Liu S."/>
        </authorList>
    </citation>
    <scope>NUCLEOTIDE SEQUENCE</scope>
</reference>
<dbReference type="EMBL" id="OP056089">
    <property type="protein sequence ID" value="UYD72133.1"/>
    <property type="molecule type" value="Genomic_DNA"/>
</dbReference>
<sequence length="417" mass="46167">MAIYNRPDMAAVWAEIPRAPEDIADPELDTLHPMFPFVWDTGWFVPNQDVVKQPHQWINYFYNYVDAFTQVWAYRSFYWEAGITYRHRAICVDEADGNAYIAEQASTGVQPSTDDGTYWSLNNKILADADTMIAEIQAKVAAIDNHIADKANPHNTTYANFMVPGLSQATINSLTNDQTNEINNHKNSQNDPHNVTPQQADLVPITGGTFQQQVQLDGGTTYFGVQGQIARDTAGFYLGVQSGRVLRIAESGIADLSGTSRTELLHNGNKVKMKRRVNHLFIQNTADFHLPLHQSLHAPMGSMMPGNTEANIEYTSTSTIAYTDKSGNARTAAVNEPAFDGGGLILSSTVTQALFTTDLISDTGTVFAYIDEVPWTIERSSSLGNLLDYLPTNATRVRDLTFWNYSLTSQQLLALGI</sequence>
<dbReference type="KEGG" id="vg:80832288"/>